<accession>A0A0I9SCP3</accession>
<dbReference type="RefSeq" id="WP_044299665.1">
    <property type="nucleotide sequence ID" value="NZ_CAEUHN010000012.1"/>
</dbReference>
<dbReference type="EMBL" id="JMZZ02000040">
    <property type="protein sequence ID" value="KFX76115.1"/>
    <property type="molecule type" value="Genomic_DNA"/>
</dbReference>
<proteinExistence type="predicted"/>
<dbReference type="AlphaFoldDB" id="A0A0I9SCP3"/>
<comment type="caution">
    <text evidence="1">The sequence shown here is derived from an EMBL/GenBank/DDBJ whole genome shotgun (WGS) entry which is preliminary data.</text>
</comment>
<reference evidence="1" key="2">
    <citation type="submission" date="2014-07" db="EMBL/GenBank/DDBJ databases">
        <title>Genetics and epidemiology of antimicrobial resistance in B. fragilis group.</title>
        <authorList>
            <person name="Sydenham T.V."/>
            <person name="Hasman H."/>
            <person name="Kemp M."/>
            <person name="Justesen U.S."/>
        </authorList>
    </citation>
    <scope>NUCLEOTIDE SEQUENCE [LARGE SCALE GENOMIC DNA]</scope>
    <source>
        <strain evidence="1">DCMOUH0018B</strain>
    </source>
</reference>
<name>A0A0I9SCP3_BACFG</name>
<reference evidence="1" key="1">
    <citation type="book" date="2014" name="THE 24TH EUROPEAN CONGRESS OF CLINICAL MICROBIOLOGY AND INFECTIOUS DISEASES" publisher="ECCMID 2014" city="Barcelona, Spain">
        <title>Identification of resistance genes in three multidrug-resistant Bacteroides fragilis isolates by whole genome sequencing.</title>
        <editorList>
            <person name="Unknown"/>
            <person name="A."/>
        </editorList>
        <authorList>
            <person name="Sydenham T.V."/>
            <person name="Hasman H."/>
            <person name="Wang M."/>
            <person name="Soki J."/>
            <person name="Nagy E."/>
            <person name="Justesen U.S."/>
        </authorList>
    </citation>
    <scope>NUCLEOTIDE SEQUENCE</scope>
    <source>
        <strain evidence="1">DCMOUH0018B</strain>
    </source>
</reference>
<protein>
    <submittedName>
        <fullName evidence="1">Uncharacterized protein</fullName>
    </submittedName>
</protein>
<organism evidence="1">
    <name type="scientific">Bacteroides fragilis</name>
    <dbReference type="NCBI Taxonomy" id="817"/>
    <lineage>
        <taxon>Bacteria</taxon>
        <taxon>Pseudomonadati</taxon>
        <taxon>Bacteroidota</taxon>
        <taxon>Bacteroidia</taxon>
        <taxon>Bacteroidales</taxon>
        <taxon>Bacteroidaceae</taxon>
        <taxon>Bacteroides</taxon>
    </lineage>
</organism>
<evidence type="ECO:0000313" key="1">
    <source>
        <dbReference type="EMBL" id="KFX76115.1"/>
    </source>
</evidence>
<gene>
    <name evidence="1" type="ORF">EE52_0203250</name>
</gene>
<sequence>MIYLVRRTNETKGFGVDVERRINSDRKYSLSPNPITVGNLKASQITKNGSTGPFTNNIIIYAEHSIDGHGDLGPKSYQKAQGAVQFVADINGLNIPNICGVIFLVCSINKWVADNFITLSTISPGGYFGVASHSLSYQFSQLNVNLDEIFESKKLNFLDTWNDNVSSKSYKIGTIQ</sequence>
<dbReference type="PATRIC" id="fig|817.53.peg.695"/>